<sequence>MSRTALPLAVGDIAAFARVLRARIMENETAPSHLELLNWLARAAGYKNFQHFRATAAPKAVPAPAPRAPAPEPMDENRLKRLVRLYDADGRLARWPSKRGMQLTCLWTMWAVLPPRRDFDEPTVTGLLGAAHGFGDPVLLRRELCDMGLLWRTPDCRVYRRIERRPPPEALELLHRVRGGRTGSRPGDASVAGGAS</sequence>
<dbReference type="InterPro" id="IPR018656">
    <property type="entry name" value="DUF2087"/>
</dbReference>
<protein>
    <recommendedName>
        <fullName evidence="2">DUF2087 domain-containing protein</fullName>
    </recommendedName>
</protein>
<evidence type="ECO:0000313" key="4">
    <source>
        <dbReference type="Proteomes" id="UP000006250"/>
    </source>
</evidence>
<dbReference type="RefSeq" id="WP_005990407.1">
    <property type="nucleotide sequence ID" value="NZ_AECZ01000001.1"/>
</dbReference>
<dbReference type="EMBL" id="AECZ01000001">
    <property type="protein sequence ID" value="EFL53248.1"/>
    <property type="molecule type" value="Genomic_DNA"/>
</dbReference>
<feature type="region of interest" description="Disordered" evidence="1">
    <location>
        <begin position="177"/>
        <end position="196"/>
    </location>
</feature>
<dbReference type="AlphaFoldDB" id="E1JRP7"/>
<evidence type="ECO:0000256" key="1">
    <source>
        <dbReference type="SAM" id="MobiDB-lite"/>
    </source>
</evidence>
<evidence type="ECO:0000313" key="3">
    <source>
        <dbReference type="EMBL" id="EFL53248.1"/>
    </source>
</evidence>
<dbReference type="eggNOG" id="COG3860">
    <property type="taxonomic scope" value="Bacteria"/>
</dbReference>
<feature type="domain" description="DUF2087" evidence="2">
    <location>
        <begin position="91"/>
        <end position="161"/>
    </location>
</feature>
<organism evidence="3 4">
    <name type="scientific">Solidesulfovibrio fructosivorans JJ]</name>
    <dbReference type="NCBI Taxonomy" id="596151"/>
    <lineage>
        <taxon>Bacteria</taxon>
        <taxon>Pseudomonadati</taxon>
        <taxon>Thermodesulfobacteriota</taxon>
        <taxon>Desulfovibrionia</taxon>
        <taxon>Desulfovibrionales</taxon>
        <taxon>Desulfovibrionaceae</taxon>
        <taxon>Solidesulfovibrio</taxon>
    </lineage>
</organism>
<reference evidence="3 4" key="1">
    <citation type="submission" date="2010-08" db="EMBL/GenBank/DDBJ databases">
        <title>The draft genome of Desulfovibrio fructosovorans JJ.</title>
        <authorList>
            <consortium name="US DOE Joint Genome Institute (JGI-PGF)"/>
            <person name="Lucas S."/>
            <person name="Copeland A."/>
            <person name="Lapidus A."/>
            <person name="Cheng J.-F."/>
            <person name="Bruce D."/>
            <person name="Goodwin L."/>
            <person name="Pitluck S."/>
            <person name="Land M.L."/>
            <person name="Hauser L."/>
            <person name="Chang Y.-J."/>
            <person name="Jeffries C."/>
            <person name="Wall J.D."/>
            <person name="Stahl D.A."/>
            <person name="Arkin A.P."/>
            <person name="Dehal P."/>
            <person name="Stolyar S.M."/>
            <person name="Hazen T.C."/>
            <person name="Woyke T.J."/>
        </authorList>
    </citation>
    <scope>NUCLEOTIDE SEQUENCE [LARGE SCALE GENOMIC DNA]</scope>
    <source>
        <strain evidence="3 4">JJ</strain>
    </source>
</reference>
<dbReference type="Proteomes" id="UP000006250">
    <property type="component" value="Unassembled WGS sequence"/>
</dbReference>
<dbReference type="OrthoDB" id="6867569at2"/>
<proteinExistence type="predicted"/>
<name>E1JRP7_SOLFR</name>
<accession>E1JRP7</accession>
<keyword evidence="4" id="KW-1185">Reference proteome</keyword>
<dbReference type="Pfam" id="PF09860">
    <property type="entry name" value="DUF2087"/>
    <property type="match status" value="1"/>
</dbReference>
<gene>
    <name evidence="3" type="ORF">DesfrDRAFT_0296</name>
</gene>
<evidence type="ECO:0000259" key="2">
    <source>
        <dbReference type="Pfam" id="PF09860"/>
    </source>
</evidence>
<comment type="caution">
    <text evidence="3">The sequence shown here is derived from an EMBL/GenBank/DDBJ whole genome shotgun (WGS) entry which is preliminary data.</text>
</comment>